<dbReference type="SMART" id="SM00487">
    <property type="entry name" value="DEXDc"/>
    <property type="match status" value="1"/>
</dbReference>
<evidence type="ECO:0000259" key="1">
    <source>
        <dbReference type="PROSITE" id="PS51192"/>
    </source>
</evidence>
<dbReference type="GO" id="GO:0003677">
    <property type="term" value="F:DNA binding"/>
    <property type="evidence" value="ECO:0007669"/>
    <property type="project" value="InterPro"/>
</dbReference>
<keyword evidence="3" id="KW-0547">Nucleotide-binding</keyword>
<organism evidence="3 4">
    <name type="scientific">Xanthomonas phage KPhi1</name>
    <dbReference type="NCBI Taxonomy" id="1927017"/>
    <lineage>
        <taxon>Viruses</taxon>
        <taxon>Duplodnaviria</taxon>
        <taxon>Heunggongvirae</taxon>
        <taxon>Uroviricota</taxon>
        <taxon>Caudoviricetes</taxon>
        <taxon>Kantovirinae</taxon>
        <taxon>Beograduvirus</taxon>
        <taxon>Beograduvirus KPhi1</taxon>
    </lineage>
</organism>
<dbReference type="GO" id="GO:0004386">
    <property type="term" value="F:helicase activity"/>
    <property type="evidence" value="ECO:0007669"/>
    <property type="project" value="UniProtKB-KW"/>
</dbReference>
<keyword evidence="3" id="KW-0067">ATP-binding</keyword>
<dbReference type="PROSITE" id="PS51194">
    <property type="entry name" value="HELICASE_CTER"/>
    <property type="match status" value="1"/>
</dbReference>
<dbReference type="GO" id="GO:0005524">
    <property type="term" value="F:ATP binding"/>
    <property type="evidence" value="ECO:0007669"/>
    <property type="project" value="InterPro"/>
</dbReference>
<reference evidence="3 4" key="1">
    <citation type="submission" date="2016-11" db="EMBL/GenBank/DDBJ databases">
        <authorList>
            <person name="Gasic K."/>
        </authorList>
    </citation>
    <scope>NUCLEOTIDE SEQUENCE [LARGE SCALE GENOMIC DNA]</scope>
</reference>
<dbReference type="InterPro" id="IPR001650">
    <property type="entry name" value="Helicase_C-like"/>
</dbReference>
<feature type="domain" description="Helicase C-terminal" evidence="2">
    <location>
        <begin position="238"/>
        <end position="399"/>
    </location>
</feature>
<dbReference type="GO" id="GO:0016787">
    <property type="term" value="F:hydrolase activity"/>
    <property type="evidence" value="ECO:0007669"/>
    <property type="project" value="InterPro"/>
</dbReference>
<gene>
    <name evidence="3" type="ORF">K1pha_2</name>
</gene>
<keyword evidence="4" id="KW-1185">Reference proteome</keyword>
<dbReference type="InterPro" id="IPR050742">
    <property type="entry name" value="Helicase_Restrict-Modif_Enz"/>
</dbReference>
<dbReference type="SUPFAM" id="SSF52540">
    <property type="entry name" value="P-loop containing nucleoside triphosphate hydrolases"/>
    <property type="match status" value="1"/>
</dbReference>
<dbReference type="Pfam" id="PF00271">
    <property type="entry name" value="Helicase_C"/>
    <property type="match status" value="1"/>
</dbReference>
<dbReference type="PANTHER" id="PTHR47396:SF1">
    <property type="entry name" value="ATP-DEPENDENT HELICASE IRC3-RELATED"/>
    <property type="match status" value="1"/>
</dbReference>
<protein>
    <submittedName>
        <fullName evidence="3">DEAD/DEAH box helicase family protein</fullName>
    </submittedName>
</protein>
<evidence type="ECO:0000313" key="3">
    <source>
        <dbReference type="EMBL" id="APQ41881.1"/>
    </source>
</evidence>
<dbReference type="PANTHER" id="PTHR47396">
    <property type="entry name" value="TYPE I RESTRICTION ENZYME ECOKI R PROTEIN"/>
    <property type="match status" value="1"/>
</dbReference>
<accession>A0A3G1GLB6</accession>
<dbReference type="Gene3D" id="3.40.50.300">
    <property type="entry name" value="P-loop containing nucleotide triphosphate hydrolases"/>
    <property type="match status" value="2"/>
</dbReference>
<keyword evidence="3" id="KW-0378">Hydrolase</keyword>
<dbReference type="InterPro" id="IPR027417">
    <property type="entry name" value="P-loop_NTPase"/>
</dbReference>
<sequence>MARKTLRWYQREAVDAVISALQAARNTHPIAAIVTGGGKSLIAADLCEHLIALYPAARVMILAPSQELVMQNTEEARQYLSATLASGVGIYCSSLGRKDRQRKITFGTPQSVWRQVRRFGPIDFCIVDEAHGFRLELKSIRKLVDGMREINPHVRFIGLTATPFFMKGVKVVPLAQGGLFTAKVYDLTTGRNFNRLVREGYISPIVAPTIRFPQIDLDGVKTSGEDFDETQLAAAAMKITDEVVAVGLQELDNPDDYRSHPMWFCVNVAHAKMVRGCLARRGEAVTLIYGDLEKGERTEGIREFQDKETRHIVSVGTLTTGFNAPHVDAIVIVRATRSQLLFRQMVGRGFRMYPGKTDCKVLDAGGNFARLGPINADLEQGDSRAGLWECSAQQMEAPGNAPQRERSGIRFPAPSPEIEERDLRIVLNLEGFNPDEPGCGYLNDPEHMTCRNCGRPRQGFITQSRKPDLKDPNAGIGDSYDMHDEDSIILRDDLCAETKSFPVHHTEVRAHGDSVLVFEYHTDAGPYTLRLDFDRKTAENRFFAQARKYFEVATGRKLPNEPHRVLLQRDAIPHPVELTLTKAADGIVWLTQLQFIRDGQMQAFRYDPAY</sequence>
<dbReference type="InterPro" id="IPR006935">
    <property type="entry name" value="Helicase/UvrB_N"/>
</dbReference>
<dbReference type="PROSITE" id="PS51192">
    <property type="entry name" value="HELICASE_ATP_BIND_1"/>
    <property type="match status" value="1"/>
</dbReference>
<dbReference type="EMBL" id="KY210139">
    <property type="protein sequence ID" value="APQ41881.1"/>
    <property type="molecule type" value="Genomic_DNA"/>
</dbReference>
<name>A0A3G1GLB6_9CAUD</name>
<dbReference type="InterPro" id="IPR014001">
    <property type="entry name" value="Helicase_ATP-bd"/>
</dbReference>
<dbReference type="SMART" id="SM00490">
    <property type="entry name" value="HELICc"/>
    <property type="match status" value="1"/>
</dbReference>
<evidence type="ECO:0000259" key="2">
    <source>
        <dbReference type="PROSITE" id="PS51194"/>
    </source>
</evidence>
<evidence type="ECO:0000313" key="4">
    <source>
        <dbReference type="Proteomes" id="UP000272247"/>
    </source>
</evidence>
<proteinExistence type="predicted"/>
<keyword evidence="3" id="KW-0347">Helicase</keyword>
<dbReference type="Pfam" id="PF04851">
    <property type="entry name" value="ResIII"/>
    <property type="match status" value="1"/>
</dbReference>
<feature type="domain" description="Helicase ATP-binding" evidence="1">
    <location>
        <begin position="20"/>
        <end position="163"/>
    </location>
</feature>
<dbReference type="Proteomes" id="UP000272247">
    <property type="component" value="Segment"/>
</dbReference>